<keyword evidence="11" id="KW-1185">Reference proteome</keyword>
<keyword evidence="6" id="KW-0539">Nucleus</keyword>
<dbReference type="GeneTree" id="ENSGT00390000011724"/>
<evidence type="ECO:0000259" key="9">
    <source>
        <dbReference type="Pfam" id="PF24437"/>
    </source>
</evidence>
<dbReference type="PANTHER" id="PTHR13322">
    <property type="entry name" value="C1ORF73 PROTEIN"/>
    <property type="match status" value="1"/>
</dbReference>
<dbReference type="AlphaFoldDB" id="A0A8C7FMF7"/>
<reference evidence="10" key="1">
    <citation type="submission" date="2025-08" db="UniProtKB">
        <authorList>
            <consortium name="Ensembl"/>
        </authorList>
    </citation>
    <scope>IDENTIFICATION</scope>
</reference>
<evidence type="ECO:0000256" key="3">
    <source>
        <dbReference type="ARBA" id="ARBA00008565"/>
    </source>
</evidence>
<proteinExistence type="inferred from homology"/>
<evidence type="ECO:0000256" key="4">
    <source>
        <dbReference type="ARBA" id="ARBA00015336"/>
    </source>
</evidence>
<dbReference type="GO" id="GO:0034472">
    <property type="term" value="P:snRNA 3'-end processing"/>
    <property type="evidence" value="ECO:0007669"/>
    <property type="project" value="TreeGrafter"/>
</dbReference>
<comment type="similarity">
    <text evidence="3">Belongs to the Integrator subunit 7 family.</text>
</comment>
<feature type="domain" description="Integrator complex subunit 7 C-terminal" evidence="7">
    <location>
        <begin position="526"/>
        <end position="621"/>
    </location>
</feature>
<reference evidence="10" key="2">
    <citation type="submission" date="2025-09" db="UniProtKB">
        <authorList>
            <consortium name="Ensembl"/>
        </authorList>
    </citation>
    <scope>IDENTIFICATION</scope>
</reference>
<feature type="domain" description="Integrator complex subunit 7 N-terminal" evidence="8">
    <location>
        <begin position="69"/>
        <end position="392"/>
    </location>
</feature>
<evidence type="ECO:0000313" key="11">
    <source>
        <dbReference type="Proteomes" id="UP000694557"/>
    </source>
</evidence>
<protein>
    <recommendedName>
        <fullName evidence="4">Integrator complex subunit 7</fullName>
    </recommendedName>
</protein>
<evidence type="ECO:0000256" key="6">
    <source>
        <dbReference type="ARBA" id="ARBA00023242"/>
    </source>
</evidence>
<evidence type="ECO:0000256" key="1">
    <source>
        <dbReference type="ARBA" id="ARBA00004123"/>
    </source>
</evidence>
<evidence type="ECO:0000259" key="7">
    <source>
        <dbReference type="Pfam" id="PF22965"/>
    </source>
</evidence>
<keyword evidence="5" id="KW-0963">Cytoplasm</keyword>
<dbReference type="Pfam" id="PF24437">
    <property type="entry name" value="INTS7_HB"/>
    <property type="match status" value="1"/>
</dbReference>
<comment type="subcellular location">
    <subcellularLocation>
        <location evidence="2">Cytoplasm</location>
    </subcellularLocation>
    <subcellularLocation>
        <location evidence="1">Nucleus</location>
    </subcellularLocation>
</comment>
<dbReference type="Proteomes" id="UP000694557">
    <property type="component" value="Unassembled WGS sequence"/>
</dbReference>
<feature type="domain" description="Integrator complex subunit 7 helical bundle" evidence="9">
    <location>
        <begin position="398"/>
        <end position="459"/>
    </location>
</feature>
<evidence type="ECO:0000259" key="8">
    <source>
        <dbReference type="Pfam" id="PF24436"/>
    </source>
</evidence>
<dbReference type="InterPro" id="IPR056516">
    <property type="entry name" value="INTS7_N"/>
</dbReference>
<dbReference type="Pfam" id="PF22965">
    <property type="entry name" value="INTS7_C"/>
    <property type="match status" value="1"/>
</dbReference>
<dbReference type="PANTHER" id="PTHR13322:SF2">
    <property type="entry name" value="INTEGRATOR COMPLEX SUBUNIT 7"/>
    <property type="match status" value="1"/>
</dbReference>
<evidence type="ECO:0000256" key="2">
    <source>
        <dbReference type="ARBA" id="ARBA00004496"/>
    </source>
</evidence>
<dbReference type="InterPro" id="IPR033060">
    <property type="entry name" value="INTS7"/>
</dbReference>
<name>A0A8C7FMF7_ONCKI</name>
<dbReference type="GO" id="GO:0005737">
    <property type="term" value="C:cytoplasm"/>
    <property type="evidence" value="ECO:0007669"/>
    <property type="project" value="UniProtKB-SubCell"/>
</dbReference>
<dbReference type="InterPro" id="IPR016024">
    <property type="entry name" value="ARM-type_fold"/>
</dbReference>
<dbReference type="InterPro" id="IPR056517">
    <property type="entry name" value="INTS7_HB"/>
</dbReference>
<evidence type="ECO:0000256" key="5">
    <source>
        <dbReference type="ARBA" id="ARBA00022490"/>
    </source>
</evidence>
<accession>A0A8C7FMF7</accession>
<evidence type="ECO:0000313" key="10">
    <source>
        <dbReference type="Ensembl" id="ENSOKIP00005030151.1"/>
    </source>
</evidence>
<dbReference type="Ensembl" id="ENSOKIT00005031878.1">
    <property type="protein sequence ID" value="ENSOKIP00005030151.1"/>
    <property type="gene ID" value="ENSOKIG00005012962.1"/>
</dbReference>
<dbReference type="SUPFAM" id="SSF48371">
    <property type="entry name" value="ARM repeat"/>
    <property type="match status" value="1"/>
</dbReference>
<sequence length="666" mass="74018">MATMSLLTARPFLSEAAFMELDKGVDKYPLTIQPEFDFTSVHSNDPVTRAIMLRYHGMLLSFSGFRSLVDLKLMLNPILQHMHHIASLASSSLASSSLASSSRELLQQLVTSYPYTPMVIVTLHTFTQLAASSLIDIPKWLQLFLQYMKEDPRNAVKRLAIQDLKLLAKKATYLWNRENTQVGSCVPHIPANSLLHNPTASGELSFIGDAFTPPRLIDLVKLAQECCYHSNLAFSAHGVTVPANIAISYPEKDMMHLEQDTVMGVESLLVLCSQGDRPRTQATLKMALTSLVQLLKSRPHLSQSTVAFLLCQLHSDSNVLICHARAGMLGDLVDFYRVAIHSFTDKLQILTSGMCHLSLATVVFVASQSSLSAEVKTVIKQQLENMAIGWQTSRMGCHEFSSKLYQSLQTHVSSEHFYFWLNGLKEFSQAVLGDSSVAMAAIAEALRSYQKGITSLTVSDWPPAYSQCAVILCDAVISLLNVALSFQRYFFQNLQSTSILRELTKKWYFASKLFIEIDPDNFLLFQLALSPSPRNPSEPIPVQNNQQLPLKVEGVVQHGSTPGLFGKIQSVCLNVSSALQTKTGGKTNEIEQWVEHHNDYFSTQFLLILSILGSHTVNVVDEICMEWKTAQNHCVGQLEPKLLRMCGILYITHSLCSARSAAQRTG</sequence>
<dbReference type="GO" id="GO:0032039">
    <property type="term" value="C:integrator complex"/>
    <property type="evidence" value="ECO:0007669"/>
    <property type="project" value="InterPro"/>
</dbReference>
<dbReference type="Pfam" id="PF24436">
    <property type="entry name" value="INTS7_N"/>
    <property type="match status" value="1"/>
</dbReference>
<gene>
    <name evidence="10" type="primary">INTS7</name>
</gene>
<organism evidence="10 11">
    <name type="scientific">Oncorhynchus kisutch</name>
    <name type="common">Coho salmon</name>
    <name type="synonym">Salmo kisutch</name>
    <dbReference type="NCBI Taxonomy" id="8019"/>
    <lineage>
        <taxon>Eukaryota</taxon>
        <taxon>Metazoa</taxon>
        <taxon>Chordata</taxon>
        <taxon>Craniata</taxon>
        <taxon>Vertebrata</taxon>
        <taxon>Euteleostomi</taxon>
        <taxon>Actinopterygii</taxon>
        <taxon>Neopterygii</taxon>
        <taxon>Teleostei</taxon>
        <taxon>Protacanthopterygii</taxon>
        <taxon>Salmoniformes</taxon>
        <taxon>Salmonidae</taxon>
        <taxon>Salmoninae</taxon>
        <taxon>Oncorhynchus</taxon>
    </lineage>
</organism>
<dbReference type="InterPro" id="IPR054519">
    <property type="entry name" value="INTS7_C"/>
</dbReference>